<organism evidence="2 3">
    <name type="scientific">Salegentibacter agarivorans</name>
    <dbReference type="NCBI Taxonomy" id="345907"/>
    <lineage>
        <taxon>Bacteria</taxon>
        <taxon>Pseudomonadati</taxon>
        <taxon>Bacteroidota</taxon>
        <taxon>Flavobacteriia</taxon>
        <taxon>Flavobacteriales</taxon>
        <taxon>Flavobacteriaceae</taxon>
        <taxon>Salegentibacter</taxon>
    </lineage>
</organism>
<evidence type="ECO:0000313" key="3">
    <source>
        <dbReference type="Proteomes" id="UP000199116"/>
    </source>
</evidence>
<name>A0A1I2LSY3_9FLAO</name>
<protein>
    <recommendedName>
        <fullName evidence="1">DUF2383 domain-containing protein</fullName>
    </recommendedName>
</protein>
<gene>
    <name evidence="2" type="ORF">SAMN04488033_11063</name>
</gene>
<accession>A0A1I2LSY3</accession>
<dbReference type="EMBL" id="FOOH01000010">
    <property type="protein sequence ID" value="SFF82404.1"/>
    <property type="molecule type" value="Genomic_DNA"/>
</dbReference>
<reference evidence="3" key="1">
    <citation type="submission" date="2016-10" db="EMBL/GenBank/DDBJ databases">
        <authorList>
            <person name="Varghese N."/>
            <person name="Submissions S."/>
        </authorList>
    </citation>
    <scope>NUCLEOTIDE SEQUENCE [LARGE SCALE GENOMIC DNA]</scope>
    <source>
        <strain evidence="3">DSM 23515</strain>
    </source>
</reference>
<dbReference type="InterPro" id="IPR009078">
    <property type="entry name" value="Ferritin-like_SF"/>
</dbReference>
<dbReference type="NCBIfam" id="TIGR02284">
    <property type="entry name" value="PA2169 family four-helix-bundle protein"/>
    <property type="match status" value="1"/>
</dbReference>
<keyword evidence="3" id="KW-1185">Reference proteome</keyword>
<dbReference type="InterPro" id="IPR019052">
    <property type="entry name" value="DUF2383"/>
</dbReference>
<dbReference type="PIRSF" id="PIRSF029477">
    <property type="entry name" value="UCP029477"/>
    <property type="match status" value="1"/>
</dbReference>
<sequence length="148" mass="16826">MRYPEKVSKKLNALLEKNYDAEKGYKYASENSQNPQLKAFFSERAQERYDFGHELKTEIRDFGENPEKGSSLAGDAHRTWMNLKTNFSGNKDEASLEEAIRGEKVAVDEYEEVLKDPEIPPTTANLLLKQKNGIVASLNKLKSLELEA</sequence>
<dbReference type="RefSeq" id="WP_075325053.1">
    <property type="nucleotide sequence ID" value="NZ_FOOH01000010.1"/>
</dbReference>
<dbReference type="Gene3D" id="1.20.1260.10">
    <property type="match status" value="1"/>
</dbReference>
<proteinExistence type="predicted"/>
<dbReference type="InterPro" id="IPR011971">
    <property type="entry name" value="CHP02284"/>
</dbReference>
<dbReference type="Pfam" id="PF09537">
    <property type="entry name" value="DUF2383"/>
    <property type="match status" value="1"/>
</dbReference>
<dbReference type="AlphaFoldDB" id="A0A1I2LSY3"/>
<dbReference type="Proteomes" id="UP000199116">
    <property type="component" value="Unassembled WGS sequence"/>
</dbReference>
<evidence type="ECO:0000313" key="2">
    <source>
        <dbReference type="EMBL" id="SFF82404.1"/>
    </source>
</evidence>
<dbReference type="InterPro" id="IPR012347">
    <property type="entry name" value="Ferritin-like"/>
</dbReference>
<dbReference type="CDD" id="cd00657">
    <property type="entry name" value="Ferritin_like"/>
    <property type="match status" value="1"/>
</dbReference>
<evidence type="ECO:0000259" key="1">
    <source>
        <dbReference type="Pfam" id="PF09537"/>
    </source>
</evidence>
<dbReference type="SUPFAM" id="SSF47240">
    <property type="entry name" value="Ferritin-like"/>
    <property type="match status" value="1"/>
</dbReference>
<dbReference type="InterPro" id="IPR016920">
    <property type="entry name" value="UCP029477"/>
</dbReference>
<feature type="domain" description="DUF2383" evidence="1">
    <location>
        <begin position="7"/>
        <end position="116"/>
    </location>
</feature>